<feature type="region of interest" description="Disordered" evidence="1">
    <location>
        <begin position="27"/>
        <end position="48"/>
    </location>
</feature>
<dbReference type="Proteomes" id="UP001207654">
    <property type="component" value="Unassembled WGS sequence"/>
</dbReference>
<keyword evidence="2" id="KW-0732">Signal</keyword>
<evidence type="ECO:0000313" key="4">
    <source>
        <dbReference type="Proteomes" id="UP001207654"/>
    </source>
</evidence>
<accession>A0ABT4AHZ7</accession>
<evidence type="ECO:0000256" key="1">
    <source>
        <dbReference type="SAM" id="MobiDB-lite"/>
    </source>
</evidence>
<comment type="caution">
    <text evidence="3">The sequence shown here is derived from an EMBL/GenBank/DDBJ whole genome shotgun (WGS) entry which is preliminary data.</text>
</comment>
<dbReference type="EMBL" id="JAPNKA010000001">
    <property type="protein sequence ID" value="MCY1081297.1"/>
    <property type="molecule type" value="Genomic_DNA"/>
</dbReference>
<reference evidence="3 4" key="1">
    <citation type="submission" date="2022-11" db="EMBL/GenBank/DDBJ databases">
        <title>Minimal conservation of predation-associated metabolite biosynthetic gene clusters underscores biosynthetic potential of Myxococcota including descriptions for ten novel species: Archangium lansinium sp. nov., Myxococcus landrumus sp. nov., Nannocystis bai.</title>
        <authorList>
            <person name="Ahearne A."/>
            <person name="Stevens C."/>
            <person name="Phillips K."/>
        </authorList>
    </citation>
    <scope>NUCLEOTIDE SEQUENCE [LARGE SCALE GENOMIC DNA]</scope>
    <source>
        <strain evidence="3 4">MIWBW</strain>
    </source>
</reference>
<protein>
    <recommendedName>
        <fullName evidence="5">Outer membrane protein beta-barrel domain-containing protein</fullName>
    </recommendedName>
</protein>
<proteinExistence type="predicted"/>
<evidence type="ECO:0000256" key="2">
    <source>
        <dbReference type="SAM" id="SignalP"/>
    </source>
</evidence>
<gene>
    <name evidence="3" type="ORF">OV287_43275</name>
</gene>
<evidence type="ECO:0000313" key="3">
    <source>
        <dbReference type="EMBL" id="MCY1081297.1"/>
    </source>
</evidence>
<name>A0ABT4AHZ7_9BACT</name>
<evidence type="ECO:0008006" key="5">
    <source>
        <dbReference type="Google" id="ProtNLM"/>
    </source>
</evidence>
<organism evidence="3 4">
    <name type="scientific">Archangium lansingense</name>
    <dbReference type="NCBI Taxonomy" id="2995310"/>
    <lineage>
        <taxon>Bacteria</taxon>
        <taxon>Pseudomonadati</taxon>
        <taxon>Myxococcota</taxon>
        <taxon>Myxococcia</taxon>
        <taxon>Myxococcales</taxon>
        <taxon>Cystobacterineae</taxon>
        <taxon>Archangiaceae</taxon>
        <taxon>Archangium</taxon>
    </lineage>
</organism>
<dbReference type="RefSeq" id="WP_267539901.1">
    <property type="nucleotide sequence ID" value="NZ_JAPNKA010000001.1"/>
</dbReference>
<feature type="signal peptide" evidence="2">
    <location>
        <begin position="1"/>
        <end position="26"/>
    </location>
</feature>
<keyword evidence="4" id="KW-1185">Reference proteome</keyword>
<feature type="chain" id="PRO_5046389479" description="Outer membrane protein beta-barrel domain-containing protein" evidence="2">
    <location>
        <begin position="27"/>
        <end position="289"/>
    </location>
</feature>
<sequence length="289" mass="31018">MLELQKKLVALATGLALAASTGVSHAQEPVPQQPVTQQPVMQEPAAPPPAAPKPFLAFTARRMVLPERTLLPYSHLLVAPASTPQGSTSIGLNIGMMYGFGSGWMLDAVFAPLKLASAFSYGNPELALTREIIRSKPFELSVSTRALFRSNIADGGPLGGFELGVPMFFRLGERFRLDVAAYLPFSVSQRPIGALGVTRAGLRAPMAFYYQVHPNFLVALGTGLNARELSDVSGTFSVPVSFNVGFNTNINGFWLDVFPYVALPAFYSQAGVNMKAVAIGLFVDVARRL</sequence>
<feature type="compositionally biased region" description="Low complexity" evidence="1">
    <location>
        <begin position="27"/>
        <end position="44"/>
    </location>
</feature>